<gene>
    <name evidence="1 2" type="primary">rlmJ</name>
    <name evidence="2" type="ORF">GCM10022278_22270</name>
</gene>
<keyword evidence="1" id="KW-0489">Methyltransferase</keyword>
<evidence type="ECO:0000313" key="3">
    <source>
        <dbReference type="Proteomes" id="UP001501337"/>
    </source>
</evidence>
<keyword evidence="1" id="KW-0694">RNA-binding</keyword>
<name>A0ABP7PDP7_9GAMM</name>
<dbReference type="InterPro" id="IPR007473">
    <property type="entry name" value="RlmJ"/>
</dbReference>
<accession>A0ABP7PDP7</accession>
<dbReference type="InterPro" id="IPR029063">
    <property type="entry name" value="SAM-dependent_MTases_sf"/>
</dbReference>
<dbReference type="EC" id="2.1.1.266" evidence="1"/>
<feature type="binding site" evidence="1">
    <location>
        <position position="170"/>
    </location>
    <ligand>
        <name>S-adenosyl-L-methionine</name>
        <dbReference type="ChEBI" id="CHEBI:59789"/>
    </ligand>
</feature>
<comment type="catalytic activity">
    <reaction evidence="1">
        <text>adenosine(2030) in 23S rRNA + S-adenosyl-L-methionine = N(6)-methyladenosine(2030) in 23S rRNA + S-adenosyl-L-homocysteine + H(+)</text>
        <dbReference type="Rhea" id="RHEA:43736"/>
        <dbReference type="Rhea" id="RHEA-COMP:10668"/>
        <dbReference type="Rhea" id="RHEA-COMP:10669"/>
        <dbReference type="ChEBI" id="CHEBI:15378"/>
        <dbReference type="ChEBI" id="CHEBI:57856"/>
        <dbReference type="ChEBI" id="CHEBI:59789"/>
        <dbReference type="ChEBI" id="CHEBI:74411"/>
        <dbReference type="ChEBI" id="CHEBI:74449"/>
        <dbReference type="EC" id="2.1.1.266"/>
    </reaction>
</comment>
<dbReference type="PANTHER" id="PTHR37426:SF1">
    <property type="entry name" value="RIBOSOMAL RNA LARGE SUBUNIT METHYLTRANSFERASE J"/>
    <property type="match status" value="1"/>
</dbReference>
<reference evidence="3" key="1">
    <citation type="journal article" date="2019" name="Int. J. Syst. Evol. Microbiol.">
        <title>The Global Catalogue of Microorganisms (GCM) 10K type strain sequencing project: providing services to taxonomists for standard genome sequencing and annotation.</title>
        <authorList>
            <consortium name="The Broad Institute Genomics Platform"/>
            <consortium name="The Broad Institute Genome Sequencing Center for Infectious Disease"/>
            <person name="Wu L."/>
            <person name="Ma J."/>
        </authorList>
    </citation>
    <scope>NUCLEOTIDE SEQUENCE [LARGE SCALE GENOMIC DNA]</scope>
    <source>
        <strain evidence="3">JCM 17555</strain>
    </source>
</reference>
<dbReference type="SUPFAM" id="SSF53335">
    <property type="entry name" value="S-adenosyl-L-methionine-dependent methyltransferases"/>
    <property type="match status" value="1"/>
</dbReference>
<feature type="active site" description="Proton acceptor" evidence="1">
    <location>
        <position position="170"/>
    </location>
</feature>
<dbReference type="RefSeq" id="WP_344806283.1">
    <property type="nucleotide sequence ID" value="NZ_BAABBO010000009.1"/>
</dbReference>
<dbReference type="Gene3D" id="3.40.50.150">
    <property type="entry name" value="Vaccinia Virus protein VP39"/>
    <property type="match status" value="1"/>
</dbReference>
<feature type="site" description="Interaction with substrate rRNA" evidence="1">
    <location>
        <position position="4"/>
    </location>
</feature>
<protein>
    <recommendedName>
        <fullName evidence="1">Ribosomal RNA large subunit methyltransferase J</fullName>
        <ecNumber evidence="1">2.1.1.266</ecNumber>
    </recommendedName>
    <alternativeName>
        <fullName evidence="1">23S rRNA (adenine(2030)-N6)-methyltransferase</fullName>
    </alternativeName>
    <alternativeName>
        <fullName evidence="1">23S rRNA m6A2030 methyltransferase</fullName>
    </alternativeName>
</protein>
<keyword evidence="1" id="KW-0698">rRNA processing</keyword>
<evidence type="ECO:0000256" key="1">
    <source>
        <dbReference type="HAMAP-Rule" id="MF_00934"/>
    </source>
</evidence>
<comment type="similarity">
    <text evidence="1">Belongs to the RlmJ family.</text>
</comment>
<evidence type="ECO:0000313" key="2">
    <source>
        <dbReference type="EMBL" id="GAA3963976.1"/>
    </source>
</evidence>
<feature type="binding site" evidence="1">
    <location>
        <position position="42"/>
    </location>
    <ligand>
        <name>S-adenosyl-L-methionine</name>
        <dbReference type="ChEBI" id="CHEBI:59789"/>
    </ligand>
</feature>
<comment type="subunit">
    <text evidence="1">Monomer.</text>
</comment>
<feature type="binding site" evidence="1">
    <location>
        <position position="19"/>
    </location>
    <ligand>
        <name>S-adenosyl-L-methionine</name>
        <dbReference type="ChEBI" id="CHEBI:59789"/>
    </ligand>
</feature>
<keyword evidence="3" id="KW-1185">Reference proteome</keyword>
<feature type="binding site" evidence="1">
    <location>
        <position position="119"/>
    </location>
    <ligand>
        <name>S-adenosyl-L-methionine</name>
        <dbReference type="ChEBI" id="CHEBI:59789"/>
    </ligand>
</feature>
<comment type="function">
    <text evidence="1">Specifically methylates the adenine in position 2030 of 23S rRNA.</text>
</comment>
<organism evidence="2 3">
    <name type="scientific">Allohahella marinimesophila</name>
    <dbReference type="NCBI Taxonomy" id="1054972"/>
    <lineage>
        <taxon>Bacteria</taxon>
        <taxon>Pseudomonadati</taxon>
        <taxon>Pseudomonadota</taxon>
        <taxon>Gammaproteobacteria</taxon>
        <taxon>Oceanospirillales</taxon>
        <taxon>Hahellaceae</taxon>
        <taxon>Allohahella</taxon>
    </lineage>
</organism>
<dbReference type="Proteomes" id="UP001501337">
    <property type="component" value="Unassembled WGS sequence"/>
</dbReference>
<comment type="caution">
    <text evidence="2">The sequence shown here is derived from an EMBL/GenBank/DDBJ whole genome shotgun (WGS) entry which is preliminary data.</text>
</comment>
<dbReference type="Pfam" id="PF04378">
    <property type="entry name" value="RsmJ"/>
    <property type="match status" value="1"/>
</dbReference>
<keyword evidence="1" id="KW-0949">S-adenosyl-L-methionine</keyword>
<feature type="binding site" evidence="1">
    <location>
        <begin position="149"/>
        <end position="150"/>
    </location>
    <ligand>
        <name>S-adenosyl-L-methionine</name>
        <dbReference type="ChEBI" id="CHEBI:59789"/>
    </ligand>
</feature>
<keyword evidence="1" id="KW-0808">Transferase</keyword>
<dbReference type="EMBL" id="BAABBO010000009">
    <property type="protein sequence ID" value="GAA3963976.1"/>
    <property type="molecule type" value="Genomic_DNA"/>
</dbReference>
<feature type="binding site" evidence="1">
    <location>
        <position position="101"/>
    </location>
    <ligand>
        <name>S-adenosyl-L-methionine</name>
        <dbReference type="ChEBI" id="CHEBI:59789"/>
    </ligand>
</feature>
<proteinExistence type="inferred from homology"/>
<dbReference type="PANTHER" id="PTHR37426">
    <property type="entry name" value="RIBOSOMAL RNA LARGE SUBUNIT METHYLTRANSFERASE J"/>
    <property type="match status" value="1"/>
</dbReference>
<sequence>MLSYQHAYHAGNFADVHKHLLLTRVLAYLNQKPAGWTCYETHAGDGMYDLSSAEALKTGEADAGIKRLLSERVSAGPLPEMMQTYLDIVRAQLEQQRYPGSPGIALGMAREQDAQVLCELHPAAFEALRGWAGTARRHQGARIAVHQRDGFEGVAALSPPAGGRGVVLIDPSYEIKSDYDTIPQWTDTLLQKWRGAVVMQWYPMLAKAGQAEILAGMKAALPAASGIRLTVEWLTTGAAGMRGDRTPGMSGSGMVITNAPWTLADELAGIKDWLNEHLSIVQHIEVLN</sequence>
<dbReference type="HAMAP" id="MF_00934">
    <property type="entry name" value="23SrRNA_methyltr_J"/>
    <property type="match status" value="1"/>
</dbReference>